<feature type="non-terminal residue" evidence="3">
    <location>
        <position position="112"/>
    </location>
</feature>
<keyword evidence="4" id="KW-1185">Reference proteome</keyword>
<dbReference type="AlphaFoldDB" id="A0A1Y3B566"/>
<feature type="region of interest" description="Disordered" evidence="2">
    <location>
        <begin position="1"/>
        <end position="39"/>
    </location>
</feature>
<evidence type="ECO:0000256" key="2">
    <source>
        <dbReference type="SAM" id="MobiDB-lite"/>
    </source>
</evidence>
<evidence type="ECO:0000313" key="3">
    <source>
        <dbReference type="EMBL" id="OTF75194.1"/>
    </source>
</evidence>
<proteinExistence type="predicted"/>
<feature type="coiled-coil region" evidence="1">
    <location>
        <begin position="70"/>
        <end position="104"/>
    </location>
</feature>
<name>A0A1Y3B566_EURMA</name>
<dbReference type="Proteomes" id="UP000194236">
    <property type="component" value="Unassembled WGS sequence"/>
</dbReference>
<organism evidence="3 4">
    <name type="scientific">Euroglyphus maynei</name>
    <name type="common">Mayne's house dust mite</name>
    <dbReference type="NCBI Taxonomy" id="6958"/>
    <lineage>
        <taxon>Eukaryota</taxon>
        <taxon>Metazoa</taxon>
        <taxon>Ecdysozoa</taxon>
        <taxon>Arthropoda</taxon>
        <taxon>Chelicerata</taxon>
        <taxon>Arachnida</taxon>
        <taxon>Acari</taxon>
        <taxon>Acariformes</taxon>
        <taxon>Sarcoptiformes</taxon>
        <taxon>Astigmata</taxon>
        <taxon>Psoroptidia</taxon>
        <taxon>Analgoidea</taxon>
        <taxon>Pyroglyphidae</taxon>
        <taxon>Pyroglyphinae</taxon>
        <taxon>Euroglyphus</taxon>
    </lineage>
</organism>
<accession>A0A1Y3B566</accession>
<gene>
    <name evidence="3" type="ORF">BLA29_013101</name>
</gene>
<keyword evidence="1" id="KW-0175">Coiled coil</keyword>
<protein>
    <submittedName>
        <fullName evidence="3">Uncharacterized protein</fullName>
    </submittedName>
</protein>
<evidence type="ECO:0000313" key="4">
    <source>
        <dbReference type="Proteomes" id="UP000194236"/>
    </source>
</evidence>
<reference evidence="3 4" key="1">
    <citation type="submission" date="2017-03" db="EMBL/GenBank/DDBJ databases">
        <title>Genome Survey of Euroglyphus maynei.</title>
        <authorList>
            <person name="Arlian L.G."/>
            <person name="Morgan M.S."/>
            <person name="Rider S.D."/>
        </authorList>
    </citation>
    <scope>NUCLEOTIDE SEQUENCE [LARGE SCALE GENOMIC DNA]</scope>
    <source>
        <strain evidence="3">Arlian Lab</strain>
        <tissue evidence="3">Whole body</tissue>
    </source>
</reference>
<evidence type="ECO:0000256" key="1">
    <source>
        <dbReference type="SAM" id="Coils"/>
    </source>
</evidence>
<comment type="caution">
    <text evidence="3">The sequence shown here is derived from an EMBL/GenBank/DDBJ whole genome shotgun (WGS) entry which is preliminary data.</text>
</comment>
<dbReference type="EMBL" id="MUJZ01043114">
    <property type="protein sequence ID" value="OTF75194.1"/>
    <property type="molecule type" value="Genomic_DNA"/>
</dbReference>
<sequence>MTGQPDGTTLLDGQVTVNSGTGGHHLCSSSMMNNNNDNNSNITNSICRIEIDGKIMADNNNNNGNGDDQNHKLRTELEWAQKRIKKLEQQQMQLLQEKITIQSKHLLSSSSL</sequence>
<feature type="compositionally biased region" description="Low complexity" evidence="2">
    <location>
        <begin position="28"/>
        <end position="39"/>
    </location>
</feature>